<organism evidence="1 2">
    <name type="scientific">Acidiferrimicrobium australe</name>
    <dbReference type="NCBI Taxonomy" id="2664430"/>
    <lineage>
        <taxon>Bacteria</taxon>
        <taxon>Bacillati</taxon>
        <taxon>Actinomycetota</taxon>
        <taxon>Acidimicrobiia</taxon>
        <taxon>Acidimicrobiales</taxon>
        <taxon>Acidimicrobiaceae</taxon>
        <taxon>Acidiferrimicrobium</taxon>
    </lineage>
</organism>
<dbReference type="EMBL" id="WJHE01001443">
    <property type="protein sequence ID" value="MST35115.1"/>
    <property type="molecule type" value="Genomic_DNA"/>
</dbReference>
<evidence type="ECO:0000313" key="2">
    <source>
        <dbReference type="Proteomes" id="UP000437736"/>
    </source>
</evidence>
<dbReference type="Proteomes" id="UP000437736">
    <property type="component" value="Unassembled WGS sequence"/>
</dbReference>
<comment type="caution">
    <text evidence="1">The sequence shown here is derived from an EMBL/GenBank/DDBJ whole genome shotgun (WGS) entry which is preliminary data.</text>
</comment>
<sequence length="127" mass="12361">MLAVVITLAVVVGLLGVLVTGLLRSHADIVRALHGLGAGVGDPAAAPPAGPGGVGVGVELRLPAERSAGVHDLEGATPAGDPVVVSVAASPRTLLAFLSAGCSSCAPLWEALGDPAERGLLPPGTRV</sequence>
<name>A0ABW9QZ51_9ACTN</name>
<gene>
    <name evidence="1" type="ORF">GHK86_20585</name>
</gene>
<reference evidence="1 2" key="1">
    <citation type="submission" date="2019-11" db="EMBL/GenBank/DDBJ databases">
        <title>Acidiferrimicrobium australis gen. nov., sp. nov., an acidophilic and obligately heterotrophic, member of the Actinobacteria that catalyses dissimilatory oxido- reduction of iron isolated from metal-rich acidic water in Chile.</title>
        <authorList>
            <person name="Gonzalez D."/>
            <person name="Huber K."/>
            <person name="Hedrich S."/>
            <person name="Rojas-Villalobos C."/>
            <person name="Quatrini R."/>
            <person name="Dinamarca M.A."/>
            <person name="Schwarz A."/>
            <person name="Canales C."/>
            <person name="Nancucheo I."/>
        </authorList>
    </citation>
    <scope>NUCLEOTIDE SEQUENCE [LARGE SCALE GENOMIC DNA]</scope>
    <source>
        <strain evidence="1 2">USS-CCA1</strain>
    </source>
</reference>
<accession>A0ABW9QZ51</accession>
<proteinExistence type="predicted"/>
<feature type="non-terminal residue" evidence="1">
    <location>
        <position position="127"/>
    </location>
</feature>
<evidence type="ECO:0000313" key="1">
    <source>
        <dbReference type="EMBL" id="MST35115.1"/>
    </source>
</evidence>
<evidence type="ECO:0008006" key="3">
    <source>
        <dbReference type="Google" id="ProtNLM"/>
    </source>
</evidence>
<protein>
    <recommendedName>
        <fullName evidence="3">Thioredoxin domain-containing protein</fullName>
    </recommendedName>
</protein>
<keyword evidence="2" id="KW-1185">Reference proteome</keyword>